<evidence type="ECO:0000313" key="2">
    <source>
        <dbReference type="EMBL" id="HIX71387.1"/>
    </source>
</evidence>
<keyword evidence="1" id="KW-1133">Transmembrane helix</keyword>
<proteinExistence type="predicted"/>
<feature type="transmembrane region" description="Helical" evidence="1">
    <location>
        <begin position="12"/>
        <end position="31"/>
    </location>
</feature>
<name>A0A9D1X239_9FIRM</name>
<evidence type="ECO:0000313" key="3">
    <source>
        <dbReference type="Proteomes" id="UP000886805"/>
    </source>
</evidence>
<protein>
    <submittedName>
        <fullName evidence="2">Uncharacterized protein</fullName>
    </submittedName>
</protein>
<comment type="caution">
    <text evidence="2">The sequence shown here is derived from an EMBL/GenBank/DDBJ whole genome shotgun (WGS) entry which is preliminary data.</text>
</comment>
<dbReference type="AlphaFoldDB" id="A0A9D1X239"/>
<accession>A0A9D1X239</accession>
<gene>
    <name evidence="2" type="ORF">H9849_00045</name>
</gene>
<keyword evidence="1" id="KW-0472">Membrane</keyword>
<reference evidence="2" key="2">
    <citation type="submission" date="2021-04" db="EMBL/GenBank/DDBJ databases">
        <authorList>
            <person name="Gilroy R."/>
        </authorList>
    </citation>
    <scope>NUCLEOTIDE SEQUENCE</scope>
    <source>
        <strain evidence="2">ChiSxjej3B15-1167</strain>
    </source>
</reference>
<organism evidence="2 3">
    <name type="scientific">Candidatus Anaerobutyricum stercoripullorum</name>
    <dbReference type="NCBI Taxonomy" id="2838456"/>
    <lineage>
        <taxon>Bacteria</taxon>
        <taxon>Bacillati</taxon>
        <taxon>Bacillota</taxon>
        <taxon>Clostridia</taxon>
        <taxon>Lachnospirales</taxon>
        <taxon>Lachnospiraceae</taxon>
        <taxon>Anaerobutyricum</taxon>
    </lineage>
</organism>
<dbReference type="Proteomes" id="UP000886805">
    <property type="component" value="Unassembled WGS sequence"/>
</dbReference>
<evidence type="ECO:0000256" key="1">
    <source>
        <dbReference type="SAM" id="Phobius"/>
    </source>
</evidence>
<dbReference type="EMBL" id="DXEQ01000002">
    <property type="protein sequence ID" value="HIX71387.1"/>
    <property type="molecule type" value="Genomic_DNA"/>
</dbReference>
<keyword evidence="1" id="KW-0812">Transmembrane</keyword>
<sequence length="109" mass="12804">MEKYIRKNRHGQLFLSVCIFLIFIAVFLYGIQSVSSVTEETEMENIENAVVQSAVLCYGTEGAYPESIEYLKEHYGLRYNEEKYIVDYEIVAKNIRPQVRVLRLSREEK</sequence>
<reference evidence="2" key="1">
    <citation type="journal article" date="2021" name="PeerJ">
        <title>Extensive microbial diversity within the chicken gut microbiome revealed by metagenomics and culture.</title>
        <authorList>
            <person name="Gilroy R."/>
            <person name="Ravi A."/>
            <person name="Getino M."/>
            <person name="Pursley I."/>
            <person name="Horton D.L."/>
            <person name="Alikhan N.F."/>
            <person name="Baker D."/>
            <person name="Gharbi K."/>
            <person name="Hall N."/>
            <person name="Watson M."/>
            <person name="Adriaenssens E.M."/>
            <person name="Foster-Nyarko E."/>
            <person name="Jarju S."/>
            <person name="Secka A."/>
            <person name="Antonio M."/>
            <person name="Oren A."/>
            <person name="Chaudhuri R.R."/>
            <person name="La Ragione R."/>
            <person name="Hildebrand F."/>
            <person name="Pallen M.J."/>
        </authorList>
    </citation>
    <scope>NUCLEOTIDE SEQUENCE</scope>
    <source>
        <strain evidence="2">ChiSxjej3B15-1167</strain>
    </source>
</reference>